<dbReference type="Proteomes" id="UP000192501">
    <property type="component" value="Unassembled WGS sequence"/>
</dbReference>
<sequence length="139" mass="16215">MINLILFIFGLSKHFNTLLSAKHVYMTDHDSFPEDSNTCSDNTQSISISLAQSHVRELNARVLIEKTTLSYRYELLNKIKTLPDVYVEEVLNTVIHLNSFLRTMNDNLIKENSIFELERENTSEYKNCDIPSFLSEYFQ</sequence>
<evidence type="ECO:0000313" key="3">
    <source>
        <dbReference type="Proteomes" id="UP000192501"/>
    </source>
</evidence>
<dbReference type="EMBL" id="LTAI01002034">
    <property type="protein sequence ID" value="ORD93071.1"/>
    <property type="molecule type" value="Genomic_DNA"/>
</dbReference>
<feature type="non-terminal residue" evidence="2">
    <location>
        <position position="139"/>
    </location>
</feature>
<feature type="chain" id="PRO_5012055074" evidence="1">
    <location>
        <begin position="22"/>
        <end position="139"/>
    </location>
</feature>
<accession>A0A1X0Q5R1</accession>
<feature type="signal peptide" evidence="1">
    <location>
        <begin position="1"/>
        <end position="21"/>
    </location>
</feature>
<gene>
    <name evidence="2" type="ORF">A0H76_3071</name>
</gene>
<keyword evidence="1" id="KW-0732">Signal</keyword>
<reference evidence="2 3" key="1">
    <citation type="journal article" date="2017" name="Environ. Microbiol.">
        <title>Decay of the glycolytic pathway and adaptation to intranuclear parasitism within Enterocytozoonidae microsporidia.</title>
        <authorList>
            <person name="Wiredu Boakye D."/>
            <person name="Jaroenlak P."/>
            <person name="Prachumwat A."/>
            <person name="Williams T.A."/>
            <person name="Bateman K.S."/>
            <person name="Itsathitphaisarn O."/>
            <person name="Sritunyalucksana K."/>
            <person name="Paszkiewicz K.H."/>
            <person name="Moore K.A."/>
            <person name="Stentiford G.D."/>
            <person name="Williams B.A."/>
        </authorList>
    </citation>
    <scope>NUCLEOTIDE SEQUENCE [LARGE SCALE GENOMIC DNA]</scope>
    <source>
        <strain evidence="3">canceri</strain>
    </source>
</reference>
<dbReference type="AlphaFoldDB" id="A0A1X0Q5R1"/>
<dbReference type="VEuPathDB" id="MicrosporidiaDB:HERIO_1221"/>
<organism evidence="2 3">
    <name type="scientific">Hepatospora eriocheir</name>
    <dbReference type="NCBI Taxonomy" id="1081669"/>
    <lineage>
        <taxon>Eukaryota</taxon>
        <taxon>Fungi</taxon>
        <taxon>Fungi incertae sedis</taxon>
        <taxon>Microsporidia</taxon>
        <taxon>Hepatosporidae</taxon>
        <taxon>Hepatospora</taxon>
    </lineage>
</organism>
<evidence type="ECO:0000256" key="1">
    <source>
        <dbReference type="SAM" id="SignalP"/>
    </source>
</evidence>
<evidence type="ECO:0000313" key="2">
    <source>
        <dbReference type="EMBL" id="ORD93071.1"/>
    </source>
</evidence>
<comment type="caution">
    <text evidence="2">The sequence shown here is derived from an EMBL/GenBank/DDBJ whole genome shotgun (WGS) entry which is preliminary data.</text>
</comment>
<dbReference type="VEuPathDB" id="MicrosporidiaDB:A0H76_3071"/>
<name>A0A1X0Q5R1_9MICR</name>
<proteinExistence type="predicted"/>
<protein>
    <submittedName>
        <fullName evidence="2">Uncharacterized protein</fullName>
    </submittedName>
</protein>